<evidence type="ECO:0000313" key="2">
    <source>
        <dbReference type="EMBL" id="CCD53789.1"/>
    </source>
</evidence>
<dbReference type="Proteomes" id="UP000008177">
    <property type="component" value="Unplaced contigs"/>
</dbReference>
<feature type="compositionally biased region" description="Polar residues" evidence="1">
    <location>
        <begin position="303"/>
        <end position="319"/>
    </location>
</feature>
<name>G2YQ91_BOTF4</name>
<protein>
    <submittedName>
        <fullName evidence="2">Uncharacterized protein</fullName>
    </submittedName>
</protein>
<dbReference type="InParanoid" id="G2YQ91"/>
<dbReference type="OrthoDB" id="3549170at2759"/>
<proteinExistence type="predicted"/>
<gene>
    <name evidence="2" type="ORF">BofuT4_P133430.1</name>
</gene>
<evidence type="ECO:0000256" key="1">
    <source>
        <dbReference type="SAM" id="MobiDB-lite"/>
    </source>
</evidence>
<feature type="region of interest" description="Disordered" evidence="1">
    <location>
        <begin position="271"/>
        <end position="337"/>
    </location>
</feature>
<dbReference type="EMBL" id="FQ790348">
    <property type="protein sequence ID" value="CCD53789.1"/>
    <property type="molecule type" value="Genomic_DNA"/>
</dbReference>
<organism evidence="2 3">
    <name type="scientific">Botryotinia fuckeliana (strain T4)</name>
    <name type="common">Noble rot fungus</name>
    <name type="synonym">Botrytis cinerea</name>
    <dbReference type="NCBI Taxonomy" id="999810"/>
    <lineage>
        <taxon>Eukaryota</taxon>
        <taxon>Fungi</taxon>
        <taxon>Dikarya</taxon>
        <taxon>Ascomycota</taxon>
        <taxon>Pezizomycotina</taxon>
        <taxon>Leotiomycetes</taxon>
        <taxon>Helotiales</taxon>
        <taxon>Sclerotiniaceae</taxon>
        <taxon>Botrytis</taxon>
    </lineage>
</organism>
<sequence length="642" mass="71091">MVDSTDFSHYHLTGWNIDDDSLSYIDHDYWEGVLNQIVESEMGRKLSDLDRDKLFHKGFGLINNPPHGDRSGLRRYSKYSESRRFKFVIKCLWDITDTAGRDRGCTLDLEGKRRKTRDSADNTPCGKDFGNTICNMPVSTRGFFSFVVATLHAAKEYASKRSQIPALHQSIEVDSEERLSKETSPPLLKETSSNQEEPTMDQPMSSSSNGLDHSSVEQSDDDLSASISIASEQSEHSTGQGEVVEPLANSSCGLGHLGEEQLEVDRPASMSIASDSSENPDVGHPETIAVTPGSSEKSDSDRSATISIASNPSEQSNSVRPAPVSIESDSSEHSIQSEEVTDLIALAPNGLGHSIGPYHPPLVGIDITGHGSLLIKKAFLDKRTESQNALRVSLNVLCTQSKDYILCGLRSWEEGGHVEGQLALDIVGVWLEKSMRQYSCQTFICFIHDLGAGQQLDLEQLYRAAGGFSLVASRSKFDLVPKDAVVSNQSQNVSHNSSSHRHVLQITNQNVTSKFIGHDGASAREVEEILGLSMSIEHFDGKEYIVCKPHANQILDRQEHVNHERCRIGLEIISIWLWEHWDAKNDYIDLPGFLVCLKASNDKMALEEIYEAAIQSMRRTRLPYTQKAFFNSNYTIEAESGA</sequence>
<feature type="compositionally biased region" description="Polar residues" evidence="1">
    <location>
        <begin position="190"/>
        <end position="212"/>
    </location>
</feature>
<accession>G2YQ91</accession>
<reference evidence="3" key="1">
    <citation type="journal article" date="2011" name="PLoS Genet.">
        <title>Genomic analysis of the necrotrophic fungal pathogens Sclerotinia sclerotiorum and Botrytis cinerea.</title>
        <authorList>
            <person name="Amselem J."/>
            <person name="Cuomo C.A."/>
            <person name="van Kan J.A."/>
            <person name="Viaud M."/>
            <person name="Benito E.P."/>
            <person name="Couloux A."/>
            <person name="Coutinho P.M."/>
            <person name="de Vries R.P."/>
            <person name="Dyer P.S."/>
            <person name="Fillinger S."/>
            <person name="Fournier E."/>
            <person name="Gout L."/>
            <person name="Hahn M."/>
            <person name="Kohn L."/>
            <person name="Lapalu N."/>
            <person name="Plummer K.M."/>
            <person name="Pradier J.M."/>
            <person name="Quevillon E."/>
            <person name="Sharon A."/>
            <person name="Simon A."/>
            <person name="ten Have A."/>
            <person name="Tudzynski B."/>
            <person name="Tudzynski P."/>
            <person name="Wincker P."/>
            <person name="Andrew M."/>
            <person name="Anthouard V."/>
            <person name="Beever R.E."/>
            <person name="Beffa R."/>
            <person name="Benoit I."/>
            <person name="Bouzid O."/>
            <person name="Brault B."/>
            <person name="Chen Z."/>
            <person name="Choquer M."/>
            <person name="Collemare J."/>
            <person name="Cotton P."/>
            <person name="Danchin E.G."/>
            <person name="Da Silva C."/>
            <person name="Gautier A."/>
            <person name="Giraud C."/>
            <person name="Giraud T."/>
            <person name="Gonzalez C."/>
            <person name="Grossetete S."/>
            <person name="Guldener U."/>
            <person name="Henrissat B."/>
            <person name="Howlett B.J."/>
            <person name="Kodira C."/>
            <person name="Kretschmer M."/>
            <person name="Lappartient A."/>
            <person name="Leroch M."/>
            <person name="Levis C."/>
            <person name="Mauceli E."/>
            <person name="Neuveglise C."/>
            <person name="Oeser B."/>
            <person name="Pearson M."/>
            <person name="Poulain J."/>
            <person name="Poussereau N."/>
            <person name="Quesneville H."/>
            <person name="Rascle C."/>
            <person name="Schumacher J."/>
            <person name="Segurens B."/>
            <person name="Sexton A."/>
            <person name="Silva E."/>
            <person name="Sirven C."/>
            <person name="Soanes D.M."/>
            <person name="Talbot N.J."/>
            <person name="Templeton M."/>
            <person name="Yandava C."/>
            <person name="Yarden O."/>
            <person name="Zeng Q."/>
            <person name="Rollins J.A."/>
            <person name="Lebrun M.H."/>
            <person name="Dickman M."/>
        </authorList>
    </citation>
    <scope>NUCLEOTIDE SEQUENCE [LARGE SCALE GENOMIC DNA]</scope>
    <source>
        <strain evidence="3">T4</strain>
    </source>
</reference>
<dbReference type="HOGENOM" id="CLU_427574_0_0_1"/>
<evidence type="ECO:0000313" key="3">
    <source>
        <dbReference type="Proteomes" id="UP000008177"/>
    </source>
</evidence>
<dbReference type="AlphaFoldDB" id="G2YQ91"/>
<feature type="region of interest" description="Disordered" evidence="1">
    <location>
        <begin position="173"/>
        <end position="254"/>
    </location>
</feature>